<dbReference type="GO" id="GO:0008610">
    <property type="term" value="P:lipid biosynthetic process"/>
    <property type="evidence" value="ECO:0007669"/>
    <property type="project" value="InterPro"/>
</dbReference>
<dbReference type="GO" id="GO:0045338">
    <property type="term" value="P:farnesyl diphosphate metabolic process"/>
    <property type="evidence" value="ECO:0007669"/>
    <property type="project" value="InterPro"/>
</dbReference>
<dbReference type="InterPro" id="IPR044844">
    <property type="entry name" value="Trans_IPPS_euk-type"/>
</dbReference>
<dbReference type="InterPro" id="IPR002060">
    <property type="entry name" value="Squ/phyt_synthse"/>
</dbReference>
<dbReference type="PANTHER" id="PTHR11626:SF2">
    <property type="entry name" value="SQUALENE SYNTHASE"/>
    <property type="match status" value="1"/>
</dbReference>
<dbReference type="InterPro" id="IPR033904">
    <property type="entry name" value="Trans_IPPS_HH"/>
</dbReference>
<evidence type="ECO:0000256" key="5">
    <source>
        <dbReference type="ARBA" id="ARBA00022679"/>
    </source>
</evidence>
<evidence type="ECO:0000256" key="3">
    <source>
        <dbReference type="ARBA" id="ARBA00012373"/>
    </source>
</evidence>
<gene>
    <name evidence="11" type="ORF">JYZ213_LOCUS2156</name>
</gene>
<dbReference type="SFLD" id="SFLDS00005">
    <property type="entry name" value="Isoprenoid_Synthase_Type_I"/>
    <property type="match status" value="1"/>
</dbReference>
<comment type="catalytic activity">
    <reaction evidence="10">
        <text>2 (2E,6E)-farnesyl diphosphate + NADH + H(+) = squalene + 2 diphosphate + NAD(+)</text>
        <dbReference type="Rhea" id="RHEA:32299"/>
        <dbReference type="ChEBI" id="CHEBI:15378"/>
        <dbReference type="ChEBI" id="CHEBI:15440"/>
        <dbReference type="ChEBI" id="CHEBI:33019"/>
        <dbReference type="ChEBI" id="CHEBI:57540"/>
        <dbReference type="ChEBI" id="CHEBI:57945"/>
        <dbReference type="ChEBI" id="CHEBI:175763"/>
        <dbReference type="EC" id="2.5.1.21"/>
    </reaction>
</comment>
<evidence type="ECO:0000256" key="6">
    <source>
        <dbReference type="ARBA" id="ARBA00045166"/>
    </source>
</evidence>
<comment type="catalytic activity">
    <reaction evidence="9 10">
        <text>2 (2E,6E)-farnesyl diphosphate = presqualene diphosphate + diphosphate</text>
        <dbReference type="Rhea" id="RHEA:22672"/>
        <dbReference type="ChEBI" id="CHEBI:33019"/>
        <dbReference type="ChEBI" id="CHEBI:57310"/>
        <dbReference type="ChEBI" id="CHEBI:175763"/>
    </reaction>
    <physiologicalReaction direction="left-to-right" evidence="9 10">
        <dbReference type="Rhea" id="RHEA:22673"/>
    </physiologicalReaction>
</comment>
<comment type="cofactor">
    <cofactor evidence="1 10">
        <name>Mg(2+)</name>
        <dbReference type="ChEBI" id="CHEBI:18420"/>
    </cofactor>
</comment>
<comment type="similarity">
    <text evidence="2 10">Belongs to the phytoene/squalene synthase family.</text>
</comment>
<dbReference type="UniPathway" id="UPA00767">
    <property type="reaction ID" value="UER00751"/>
</dbReference>
<sequence>MQMENEKDSSRFSIILIISILINLIFYLCYYSFQTIKYFKQKWLNIFNELILSIIHPTEIISIFKIKYSLYNKKVPKSELNQLAISLNDIDFCYATLNKVSRSFSVVIEQLPECLKDSVCIFYLVLRGLDSIEDDMNYPDEKKIVLLRNFHKKLLINNWSIENIGDTKDYKILLENFFKIIHVFKTLDKNYQSVILDITEQMGNGMADFVGKTGSIDTIDNYNLYCHYVAGLVGYGLSSLFTHSQLEDKNLYLNKELSNSMGLFLQKTNIIRDYLEDLQAGRTWWPKEIWINYASDLSQFHQDPNGQQSLECLNHMVMDSFSHLSDVIQYLRLIKHPKIFEFCAIPQLMAIATLVQLYNNPLVFTSVVKIRKGLACELMLNCSDIKQVEYYFSLFINKIEKKIPKYSNINNKHMQELINKSKQLFN</sequence>
<evidence type="ECO:0000256" key="2">
    <source>
        <dbReference type="ARBA" id="ARBA00006251"/>
    </source>
</evidence>
<keyword evidence="10" id="KW-0812">Transmembrane</keyword>
<keyword evidence="10" id="KW-0472">Membrane</keyword>
<dbReference type="EC" id="2.5.1.21" evidence="3 10"/>
<dbReference type="Gene3D" id="1.10.600.10">
    <property type="entry name" value="Farnesyl Diphosphate Synthase"/>
    <property type="match status" value="1"/>
</dbReference>
<protein>
    <recommendedName>
        <fullName evidence="4 10">Squalene synthase</fullName>
        <shortName evidence="10">SQS</shortName>
        <shortName evidence="10">SS</shortName>
        <ecNumber evidence="3 10">2.5.1.21</ecNumber>
    </recommendedName>
</protein>
<dbReference type="CDD" id="cd00683">
    <property type="entry name" value="Trans_IPPS_HH"/>
    <property type="match status" value="1"/>
</dbReference>
<evidence type="ECO:0000256" key="1">
    <source>
        <dbReference type="ARBA" id="ARBA00001946"/>
    </source>
</evidence>
<dbReference type="PANTHER" id="PTHR11626">
    <property type="entry name" value="FARNESYL-DIPHOSPHATE FARNESYLTRANSFERASE"/>
    <property type="match status" value="1"/>
</dbReference>
<dbReference type="GO" id="GO:0051996">
    <property type="term" value="F:squalene synthase [NAD(P)H] activity"/>
    <property type="evidence" value="ECO:0007669"/>
    <property type="project" value="UniProtKB-UniRule"/>
</dbReference>
<evidence type="ECO:0000256" key="7">
    <source>
        <dbReference type="ARBA" id="ARBA00047468"/>
    </source>
</evidence>
<evidence type="ECO:0000313" key="12">
    <source>
        <dbReference type="Proteomes" id="UP000663845"/>
    </source>
</evidence>
<dbReference type="InterPro" id="IPR006449">
    <property type="entry name" value="Squal_synth-like"/>
</dbReference>
<dbReference type="Pfam" id="PF00494">
    <property type="entry name" value="SQS_PSY"/>
    <property type="match status" value="1"/>
</dbReference>
<dbReference type="SFLD" id="SFLDG01018">
    <property type="entry name" value="Squalene/Phytoene_Synthase_Lik"/>
    <property type="match status" value="1"/>
</dbReference>
<evidence type="ECO:0000256" key="4">
    <source>
        <dbReference type="ARBA" id="ARBA00015135"/>
    </source>
</evidence>
<name>A0A813NVD2_9BILA</name>
<dbReference type="AlphaFoldDB" id="A0A813NVD2"/>
<comment type="catalytic activity">
    <reaction evidence="7 10">
        <text>presqualene diphosphate + NADPH + H(+) = squalene + diphosphate + NADP(+)</text>
        <dbReference type="Rhea" id="RHEA:22232"/>
        <dbReference type="ChEBI" id="CHEBI:15378"/>
        <dbReference type="ChEBI" id="CHEBI:15440"/>
        <dbReference type="ChEBI" id="CHEBI:33019"/>
        <dbReference type="ChEBI" id="CHEBI:57310"/>
        <dbReference type="ChEBI" id="CHEBI:57783"/>
        <dbReference type="ChEBI" id="CHEBI:58349"/>
    </reaction>
    <physiologicalReaction direction="left-to-right" evidence="7 10">
        <dbReference type="Rhea" id="RHEA:22233"/>
    </physiologicalReaction>
</comment>
<comment type="pathway">
    <text evidence="10">Terpene metabolism; lanosterol biosynthesis; lanosterol from farnesyl diphosphate: step 1/3.</text>
</comment>
<reference evidence="11" key="1">
    <citation type="submission" date="2021-02" db="EMBL/GenBank/DDBJ databases">
        <authorList>
            <person name="Nowell W R."/>
        </authorList>
    </citation>
    <scope>NUCLEOTIDE SEQUENCE</scope>
</reference>
<comment type="catalytic activity">
    <reaction evidence="10">
        <text>2 (2E,6E)-farnesyl diphosphate + NADPH + H(+) = squalene + 2 diphosphate + NADP(+)</text>
        <dbReference type="Rhea" id="RHEA:32295"/>
        <dbReference type="ChEBI" id="CHEBI:15378"/>
        <dbReference type="ChEBI" id="CHEBI:15440"/>
        <dbReference type="ChEBI" id="CHEBI:33019"/>
        <dbReference type="ChEBI" id="CHEBI:57783"/>
        <dbReference type="ChEBI" id="CHEBI:58349"/>
        <dbReference type="ChEBI" id="CHEBI:175763"/>
        <dbReference type="EC" id="2.5.1.21"/>
    </reaction>
</comment>
<keyword evidence="10" id="KW-1133">Transmembrane helix</keyword>
<keyword evidence="5 10" id="KW-0808">Transferase</keyword>
<comment type="catalytic activity">
    <reaction evidence="8 10">
        <text>presqualene diphosphate + NADH + H(+) = squalene + diphosphate + NAD(+)</text>
        <dbReference type="Rhea" id="RHEA:22228"/>
        <dbReference type="ChEBI" id="CHEBI:15378"/>
        <dbReference type="ChEBI" id="CHEBI:15440"/>
        <dbReference type="ChEBI" id="CHEBI:33019"/>
        <dbReference type="ChEBI" id="CHEBI:57310"/>
        <dbReference type="ChEBI" id="CHEBI:57540"/>
        <dbReference type="ChEBI" id="CHEBI:57945"/>
    </reaction>
    <physiologicalReaction direction="left-to-right" evidence="8 10">
        <dbReference type="Rhea" id="RHEA:22229"/>
    </physiologicalReaction>
</comment>
<dbReference type="InterPro" id="IPR008949">
    <property type="entry name" value="Isoprenoid_synthase_dom_sf"/>
</dbReference>
<dbReference type="Proteomes" id="UP000663845">
    <property type="component" value="Unassembled WGS sequence"/>
</dbReference>
<evidence type="ECO:0000256" key="9">
    <source>
        <dbReference type="ARBA" id="ARBA00048315"/>
    </source>
</evidence>
<evidence type="ECO:0000313" key="11">
    <source>
        <dbReference type="EMBL" id="CAF0745608.1"/>
    </source>
</evidence>
<comment type="function">
    <text evidence="6">Catalyzes the condensation of 2 farnesyl pyrophosphate (FPP) moieties to form squalene. Proceeds in two distinct steps. In the first half-reaction, two molecules of FPP react to form the stable presqualene diphosphate intermediate (PSQPP), with concomitant release of a proton and a molecule of inorganic diphosphate. In the second half-reaction, PSQPP undergoes heterolysis, isomerization, and reduction with NADPH or NADH to form squalene. It is the first committed enzyme of the sterol biosynthesis pathway.</text>
</comment>
<organism evidence="11 12">
    <name type="scientific">Adineta steineri</name>
    <dbReference type="NCBI Taxonomy" id="433720"/>
    <lineage>
        <taxon>Eukaryota</taxon>
        <taxon>Metazoa</taxon>
        <taxon>Spiralia</taxon>
        <taxon>Gnathifera</taxon>
        <taxon>Rotifera</taxon>
        <taxon>Eurotatoria</taxon>
        <taxon>Bdelloidea</taxon>
        <taxon>Adinetida</taxon>
        <taxon>Adinetidae</taxon>
        <taxon>Adineta</taxon>
    </lineage>
</organism>
<accession>A0A813NVD2</accession>
<dbReference type="NCBIfam" id="TIGR01559">
    <property type="entry name" value="squal_synth"/>
    <property type="match status" value="1"/>
</dbReference>
<proteinExistence type="inferred from homology"/>
<dbReference type="InterPro" id="IPR019845">
    <property type="entry name" value="Squalene/phytoene_synthase_CS"/>
</dbReference>
<dbReference type="GO" id="GO:0005789">
    <property type="term" value="C:endoplasmic reticulum membrane"/>
    <property type="evidence" value="ECO:0007669"/>
    <property type="project" value="TreeGrafter"/>
</dbReference>
<dbReference type="FunFam" id="1.10.600.10:FF:000023">
    <property type="entry name" value="Squalene synthase"/>
    <property type="match status" value="1"/>
</dbReference>
<dbReference type="GO" id="GO:0055056">
    <property type="term" value="F:D-glucose transmembrane transporter activity"/>
    <property type="evidence" value="ECO:0007669"/>
    <property type="project" value="UniProtKB-UniRule"/>
</dbReference>
<dbReference type="EMBL" id="CAJNOG010000011">
    <property type="protein sequence ID" value="CAF0745608.1"/>
    <property type="molecule type" value="Genomic_DNA"/>
</dbReference>
<evidence type="ECO:0000256" key="10">
    <source>
        <dbReference type="RuleBase" id="RU368088"/>
    </source>
</evidence>
<evidence type="ECO:0000256" key="8">
    <source>
        <dbReference type="ARBA" id="ARBA00047541"/>
    </source>
</evidence>
<dbReference type="SUPFAM" id="SSF48576">
    <property type="entry name" value="Terpenoid synthases"/>
    <property type="match status" value="1"/>
</dbReference>
<dbReference type="PROSITE" id="PS01044">
    <property type="entry name" value="SQUALEN_PHYTOEN_SYN_1"/>
    <property type="match status" value="1"/>
</dbReference>
<feature type="transmembrane region" description="Helical" evidence="10">
    <location>
        <begin position="12"/>
        <end position="33"/>
    </location>
</feature>
<comment type="caution">
    <text evidence="11">The sequence shown here is derived from an EMBL/GenBank/DDBJ whole genome shotgun (WGS) entry which is preliminary data.</text>
</comment>